<evidence type="ECO:0000313" key="2">
    <source>
        <dbReference type="Proteomes" id="UP000812031"/>
    </source>
</evidence>
<proteinExistence type="predicted"/>
<keyword evidence="2" id="KW-1185">Reference proteome</keyword>
<comment type="caution">
    <text evidence="1">The sequence shown here is derived from an EMBL/GenBank/DDBJ whole genome shotgun (WGS) entry which is preliminary data.</text>
</comment>
<protein>
    <submittedName>
        <fullName evidence="1">Uncharacterized protein</fullName>
    </submittedName>
</protein>
<organism evidence="1 2">
    <name type="scientific">Flavobacterium taihuense</name>
    <dbReference type="NCBI Taxonomy" id="2857508"/>
    <lineage>
        <taxon>Bacteria</taxon>
        <taxon>Pseudomonadati</taxon>
        <taxon>Bacteroidota</taxon>
        <taxon>Flavobacteriia</taxon>
        <taxon>Flavobacteriales</taxon>
        <taxon>Flavobacteriaceae</taxon>
        <taxon>Flavobacterium</taxon>
    </lineage>
</organism>
<gene>
    <name evidence="1" type="ORF">KZH69_20010</name>
</gene>
<sequence>MITFKIPEIGMRIKCMSNSPRLESHGYAFCGTWKKENGEYILMSQNWQNKKTGEVISNDNFISFAFTC</sequence>
<dbReference type="Proteomes" id="UP000812031">
    <property type="component" value="Unassembled WGS sequence"/>
</dbReference>
<dbReference type="EMBL" id="JAHWYN010000040">
    <property type="protein sequence ID" value="MBW4362772.1"/>
    <property type="molecule type" value="Genomic_DNA"/>
</dbReference>
<evidence type="ECO:0000313" key="1">
    <source>
        <dbReference type="EMBL" id="MBW4362772.1"/>
    </source>
</evidence>
<reference evidence="1 2" key="1">
    <citation type="submission" date="2021-07" db="EMBL/GenBank/DDBJ databases">
        <title>Flavobacterium sp. nov. isolated from sediment on the Taihu Lake.</title>
        <authorList>
            <person name="Qu J.-H."/>
        </authorList>
    </citation>
    <scope>NUCLEOTIDE SEQUENCE [LARGE SCALE GENOMIC DNA]</scope>
    <source>
        <strain evidence="1 2">NAS39</strain>
    </source>
</reference>
<dbReference type="RefSeq" id="WP_219319241.1">
    <property type="nucleotide sequence ID" value="NZ_JAHWYN010000040.1"/>
</dbReference>
<accession>A0ABS6Y1F3</accession>
<name>A0ABS6Y1F3_9FLAO</name>